<dbReference type="EMBL" id="JBHSQV010000031">
    <property type="protein sequence ID" value="MFC5985776.1"/>
    <property type="molecule type" value="Genomic_DNA"/>
</dbReference>
<name>A0ABW1IL38_9BACL</name>
<feature type="region of interest" description="Disordered" evidence="1">
    <location>
        <begin position="126"/>
        <end position="150"/>
    </location>
</feature>
<evidence type="ECO:0000256" key="1">
    <source>
        <dbReference type="SAM" id="MobiDB-lite"/>
    </source>
</evidence>
<proteinExistence type="predicted"/>
<dbReference type="InterPro" id="IPR024496">
    <property type="entry name" value="Spore_germ_GerPE"/>
</dbReference>
<comment type="caution">
    <text evidence="2">The sequence shown here is derived from an EMBL/GenBank/DDBJ whole genome shotgun (WGS) entry which is preliminary data.</text>
</comment>
<gene>
    <name evidence="2" type="ORF">ACFPXP_04950</name>
</gene>
<sequence>MRTGLHDFKRISAVGAIRIKSIQFSSVFQVGDNAAVTPTSRALAVQRQISEYNDEEGDFGFPIYKRKIRHMSLTEPLELTRRSVDPFITVDRVNIFGISVSAVFQVGSNRLIDSDSRTKHIRQFITDIPESPSSSSTLPGQEEIGLHQLP</sequence>
<dbReference type="Proteomes" id="UP001596250">
    <property type="component" value="Unassembled WGS sequence"/>
</dbReference>
<evidence type="ECO:0000313" key="3">
    <source>
        <dbReference type="Proteomes" id="UP001596250"/>
    </source>
</evidence>
<reference evidence="3" key="1">
    <citation type="journal article" date="2019" name="Int. J. Syst. Evol. Microbiol.">
        <title>The Global Catalogue of Microorganisms (GCM) 10K type strain sequencing project: providing services to taxonomists for standard genome sequencing and annotation.</title>
        <authorList>
            <consortium name="The Broad Institute Genomics Platform"/>
            <consortium name="The Broad Institute Genome Sequencing Center for Infectious Disease"/>
            <person name="Wu L."/>
            <person name="Ma J."/>
        </authorList>
    </citation>
    <scope>NUCLEOTIDE SEQUENCE [LARGE SCALE GENOMIC DNA]</scope>
    <source>
        <strain evidence="3">CCM 8749</strain>
    </source>
</reference>
<organism evidence="2 3">
    <name type="scientific">Marinicrinis lubricantis</name>
    <dbReference type="NCBI Taxonomy" id="2086470"/>
    <lineage>
        <taxon>Bacteria</taxon>
        <taxon>Bacillati</taxon>
        <taxon>Bacillota</taxon>
        <taxon>Bacilli</taxon>
        <taxon>Bacillales</taxon>
        <taxon>Paenibacillaceae</taxon>
    </lineage>
</organism>
<dbReference type="RefSeq" id="WP_379892953.1">
    <property type="nucleotide sequence ID" value="NZ_CBCSCT010000015.1"/>
</dbReference>
<keyword evidence="3" id="KW-1185">Reference proteome</keyword>
<evidence type="ECO:0000313" key="2">
    <source>
        <dbReference type="EMBL" id="MFC5985776.1"/>
    </source>
</evidence>
<accession>A0ABW1IL38</accession>
<protein>
    <submittedName>
        <fullName evidence="2">Spore germination protein GerPE</fullName>
    </submittedName>
</protein>
<dbReference type="Pfam" id="PF10970">
    <property type="entry name" value="GerPE"/>
    <property type="match status" value="1"/>
</dbReference>